<accession>A0A9E2KM37</accession>
<dbReference type="InterPro" id="IPR013351">
    <property type="entry name" value="T3SS_TyeA-rel"/>
</dbReference>
<evidence type="ECO:0000313" key="4">
    <source>
        <dbReference type="Proteomes" id="UP000824150"/>
    </source>
</evidence>
<dbReference type="EMBL" id="JAHLFG010000027">
    <property type="protein sequence ID" value="MBU3826316.1"/>
    <property type="molecule type" value="Genomic_DNA"/>
</dbReference>
<gene>
    <name evidence="3" type="ORF">IAA31_02330</name>
</gene>
<dbReference type="InterPro" id="IPR038347">
    <property type="entry name" value="TyeA_sf"/>
</dbReference>
<protein>
    <submittedName>
        <fullName evidence="3">TyeA family type III secretion system gatekeeper subunit</fullName>
    </submittedName>
</protein>
<comment type="caution">
    <text evidence="3">The sequence shown here is derived from an EMBL/GenBank/DDBJ whole genome shotgun (WGS) entry which is preliminary data.</text>
</comment>
<feature type="domain" description="Type III secretion system effector delivery regulator TyeA" evidence="2">
    <location>
        <begin position="280"/>
        <end position="360"/>
    </location>
</feature>
<evidence type="ECO:0000313" key="3">
    <source>
        <dbReference type="EMBL" id="MBU3826316.1"/>
    </source>
</evidence>
<dbReference type="Gene3D" id="1.20.1280.80">
    <property type="match status" value="1"/>
</dbReference>
<evidence type="ECO:0000259" key="2">
    <source>
        <dbReference type="Pfam" id="PF09059"/>
    </source>
</evidence>
<dbReference type="AlphaFoldDB" id="A0A9E2KM37"/>
<keyword evidence="1" id="KW-0175">Coiled coil</keyword>
<reference evidence="3" key="1">
    <citation type="journal article" date="2021" name="PeerJ">
        <title>Extensive microbial diversity within the chicken gut microbiome revealed by metagenomics and culture.</title>
        <authorList>
            <person name="Gilroy R."/>
            <person name="Ravi A."/>
            <person name="Getino M."/>
            <person name="Pursley I."/>
            <person name="Horton D.L."/>
            <person name="Alikhan N.F."/>
            <person name="Baker D."/>
            <person name="Gharbi K."/>
            <person name="Hall N."/>
            <person name="Watson M."/>
            <person name="Adriaenssens E.M."/>
            <person name="Foster-Nyarko E."/>
            <person name="Jarju S."/>
            <person name="Secka A."/>
            <person name="Antonio M."/>
            <person name="Oren A."/>
            <person name="Chaudhuri R.R."/>
            <person name="La Ragione R."/>
            <person name="Hildebrand F."/>
            <person name="Pallen M.J."/>
        </authorList>
    </citation>
    <scope>NUCLEOTIDE SEQUENCE</scope>
    <source>
        <strain evidence="3">687</strain>
    </source>
</reference>
<feature type="coiled-coil region" evidence="1">
    <location>
        <begin position="70"/>
        <end position="97"/>
    </location>
</feature>
<dbReference type="SUPFAM" id="SSF140591">
    <property type="entry name" value="Type III secretion system domain"/>
    <property type="match status" value="2"/>
</dbReference>
<reference evidence="3" key="2">
    <citation type="submission" date="2021-04" db="EMBL/GenBank/DDBJ databases">
        <authorList>
            <person name="Gilroy R."/>
        </authorList>
    </citation>
    <scope>NUCLEOTIDE SEQUENCE</scope>
    <source>
        <strain evidence="3">687</strain>
    </source>
</reference>
<dbReference type="Pfam" id="PF09059">
    <property type="entry name" value="TyeA"/>
    <property type="match status" value="1"/>
</dbReference>
<name>A0A9E2KM37_9GAMM</name>
<evidence type="ECO:0000256" key="1">
    <source>
        <dbReference type="SAM" id="Coils"/>
    </source>
</evidence>
<sequence length="365" mass="40382">MDISNVGLQSYSGIVNSEAKSALTGSLHGMSVQVKENASSALADSAEELTFAKDNSRQTKLADRKQKSSRLNMEAKIEKLLAMVQAASNNDNNAQNQVFNAWKKKGGTKNELLEDLKKLGGHPASNYGFLLKAAEDEDDEKLKVELKALADVLFASEKPAITASLNALSSMENTSFASSLELSETYSEIAVKPQEPQDLLVFLKDRFGEDNLQQGIDLMFKALASDLMSAQSSHEESILNDIANRLSKTKTLNAALGQFVSFKNRIGDVLQLQEKLDSSKLMLRTVELSKSRFITPLQINGLYRTEVRTSNPEEDVLLGQEFLKLARNLPVELFDSLDARNKLVDAVHKEVDRLIAKEDEWLEAQ</sequence>
<organism evidence="3 4">
    <name type="scientific">Candidatus Anaerobiospirillum merdipullorum</name>
    <dbReference type="NCBI Taxonomy" id="2838450"/>
    <lineage>
        <taxon>Bacteria</taxon>
        <taxon>Pseudomonadati</taxon>
        <taxon>Pseudomonadota</taxon>
        <taxon>Gammaproteobacteria</taxon>
        <taxon>Aeromonadales</taxon>
        <taxon>Succinivibrionaceae</taxon>
        <taxon>Anaerobiospirillum</taxon>
    </lineage>
</organism>
<dbReference type="Proteomes" id="UP000824150">
    <property type="component" value="Unassembled WGS sequence"/>
</dbReference>
<dbReference type="NCBIfam" id="TIGR02511">
    <property type="entry name" value="type_III_tyeA"/>
    <property type="match status" value="1"/>
</dbReference>
<dbReference type="InterPro" id="IPR015144">
    <property type="entry name" value="T3SS_TyeA"/>
</dbReference>
<proteinExistence type="predicted"/>